<reference evidence="2 3" key="1">
    <citation type="submission" date="2020-05" db="EMBL/GenBank/DDBJ databases">
        <title>Whole genome sequencing and identification of novel metabolites from Paenibacillus alvei strain JR949.</title>
        <authorList>
            <person name="Rajendhran J."/>
            <person name="Sree Pranav P."/>
            <person name="Mahalakshmi B."/>
            <person name="Karthikeyan R."/>
        </authorList>
    </citation>
    <scope>NUCLEOTIDE SEQUENCE [LARGE SCALE GENOMIC DNA]</scope>
    <source>
        <strain evidence="2 3">JR949</strain>
    </source>
</reference>
<dbReference type="Proteomes" id="UP001527181">
    <property type="component" value="Unassembled WGS sequence"/>
</dbReference>
<dbReference type="Proteomes" id="UP000552038">
    <property type="component" value="Unassembled WGS sequence"/>
</dbReference>
<reference evidence="1 4" key="2">
    <citation type="submission" date="2022-05" db="EMBL/GenBank/DDBJ databases">
        <title>Genome Sequencing of Bee-Associated Microbes.</title>
        <authorList>
            <person name="Dunlap C."/>
        </authorList>
    </citation>
    <scope>NUCLEOTIDE SEQUENCE [LARGE SCALE GENOMIC DNA]</scope>
    <source>
        <strain evidence="1 4">NRRL B-04010</strain>
    </source>
</reference>
<evidence type="ECO:0000313" key="2">
    <source>
        <dbReference type="EMBL" id="NOJ72691.1"/>
    </source>
</evidence>
<proteinExistence type="predicted"/>
<sequence length="48" mass="5674">MKNIFVFDYISNEALRRHRHSHGSKAAERKKITHWDVFIVLSVYTDGV</sequence>
<protein>
    <submittedName>
        <fullName evidence="2">Uncharacterized protein</fullName>
    </submittedName>
</protein>
<dbReference type="AlphaFoldDB" id="A0AAP7A3J7"/>
<dbReference type="EMBL" id="JABFOR010000028">
    <property type="protein sequence ID" value="NOJ72691.1"/>
    <property type="molecule type" value="Genomic_DNA"/>
</dbReference>
<keyword evidence="4" id="KW-1185">Reference proteome</keyword>
<dbReference type="EMBL" id="JAMDNP010000048">
    <property type="protein sequence ID" value="MCY9763100.1"/>
    <property type="molecule type" value="Genomic_DNA"/>
</dbReference>
<accession>A0AAP7A3J7</accession>
<evidence type="ECO:0000313" key="1">
    <source>
        <dbReference type="EMBL" id="MCY9763100.1"/>
    </source>
</evidence>
<comment type="caution">
    <text evidence="2">The sequence shown here is derived from an EMBL/GenBank/DDBJ whole genome shotgun (WGS) entry which is preliminary data.</text>
</comment>
<name>A0AAP7A3J7_PAEAL</name>
<evidence type="ECO:0000313" key="4">
    <source>
        <dbReference type="Proteomes" id="UP001527181"/>
    </source>
</evidence>
<organism evidence="2 3">
    <name type="scientific">Paenibacillus alvei</name>
    <name type="common">Bacillus alvei</name>
    <dbReference type="NCBI Taxonomy" id="44250"/>
    <lineage>
        <taxon>Bacteria</taxon>
        <taxon>Bacillati</taxon>
        <taxon>Bacillota</taxon>
        <taxon>Bacilli</taxon>
        <taxon>Bacillales</taxon>
        <taxon>Paenibacillaceae</taxon>
        <taxon>Paenibacillus</taxon>
    </lineage>
</organism>
<gene>
    <name evidence="2" type="ORF">HMI46_19285</name>
    <name evidence="1" type="ORF">M5X12_21435</name>
</gene>
<evidence type="ECO:0000313" key="3">
    <source>
        <dbReference type="Proteomes" id="UP000552038"/>
    </source>
</evidence>
<dbReference type="GeneID" id="94489821"/>
<dbReference type="RefSeq" id="WP_005548405.1">
    <property type="nucleotide sequence ID" value="NZ_JABFOR010000028.1"/>
</dbReference>